<dbReference type="EMBL" id="CAFBLT010000004">
    <property type="protein sequence ID" value="CAB4884270.1"/>
    <property type="molecule type" value="Genomic_DNA"/>
</dbReference>
<dbReference type="EMBL" id="CAFBPM010000015">
    <property type="protein sequence ID" value="CAB5028605.1"/>
    <property type="molecule type" value="Genomic_DNA"/>
</dbReference>
<evidence type="ECO:0000313" key="1">
    <source>
        <dbReference type="EMBL" id="CAB4828770.1"/>
    </source>
</evidence>
<name>A0A6J7A8I4_9ZZZZ</name>
<accession>A0A6J7A8I4</accession>
<sequence>MTALVNWLYRTGLKKGSTGGHWSWLVVALGAHILRADKERQRGSVVSMPISPGEKVLVTLRDPSDAPQQ</sequence>
<reference evidence="1" key="1">
    <citation type="submission" date="2020-05" db="EMBL/GenBank/DDBJ databases">
        <authorList>
            <person name="Chiriac C."/>
            <person name="Salcher M."/>
            <person name="Ghai R."/>
            <person name="Kavagutti S V."/>
        </authorList>
    </citation>
    <scope>NUCLEOTIDE SEQUENCE</scope>
</reference>
<organism evidence="1">
    <name type="scientific">freshwater metagenome</name>
    <dbReference type="NCBI Taxonomy" id="449393"/>
    <lineage>
        <taxon>unclassified sequences</taxon>
        <taxon>metagenomes</taxon>
        <taxon>ecological metagenomes</taxon>
    </lineage>
</organism>
<evidence type="ECO:0000313" key="3">
    <source>
        <dbReference type="EMBL" id="CAB5028605.1"/>
    </source>
</evidence>
<protein>
    <submittedName>
        <fullName evidence="1">Unannotated protein</fullName>
    </submittedName>
</protein>
<evidence type="ECO:0000313" key="2">
    <source>
        <dbReference type="EMBL" id="CAB4884270.1"/>
    </source>
</evidence>
<dbReference type="EMBL" id="CAFABE010000039">
    <property type="protein sequence ID" value="CAB4828770.1"/>
    <property type="molecule type" value="Genomic_DNA"/>
</dbReference>
<gene>
    <name evidence="1" type="ORF">UFOPK3164_00958</name>
    <name evidence="2" type="ORF">UFOPK3427_01868</name>
    <name evidence="3" type="ORF">UFOPK4112_01418</name>
</gene>
<proteinExistence type="predicted"/>
<dbReference type="AlphaFoldDB" id="A0A6J7A8I4"/>